<dbReference type="AlphaFoldDB" id="A0A0M0JNU8"/>
<dbReference type="FunFam" id="3.90.180.10:FF:000067">
    <property type="entry name" value="alcohol dehydrogenase 1-like isoform X1"/>
    <property type="match status" value="1"/>
</dbReference>
<dbReference type="InterPro" id="IPR036291">
    <property type="entry name" value="NAD(P)-bd_dom_sf"/>
</dbReference>
<keyword evidence="2" id="KW-0479">Metal-binding</keyword>
<keyword evidence="4" id="KW-0560">Oxidoreductase</keyword>
<keyword evidence="9" id="KW-1185">Reference proteome</keyword>
<feature type="domain" description="Alcohol dehydrogenase-like C-terminal" evidence="6">
    <location>
        <begin position="282"/>
        <end position="412"/>
    </location>
</feature>
<comment type="cofactor">
    <cofactor evidence="1">
        <name>Zn(2+)</name>
        <dbReference type="ChEBI" id="CHEBI:29105"/>
    </cofactor>
</comment>
<dbReference type="SUPFAM" id="SSF51735">
    <property type="entry name" value="NAD(P)-binding Rossmann-fold domains"/>
    <property type="match status" value="1"/>
</dbReference>
<evidence type="ECO:0000256" key="2">
    <source>
        <dbReference type="ARBA" id="ARBA00022723"/>
    </source>
</evidence>
<dbReference type="InterPro" id="IPR014183">
    <property type="entry name" value="ADH_3"/>
</dbReference>
<evidence type="ECO:0000256" key="1">
    <source>
        <dbReference type="ARBA" id="ARBA00001947"/>
    </source>
</evidence>
<sequence>MRSITRYAHAHARSLSPSCAAFAFAAKRSLASRSFASSALHGSGCACCAPPSGAASWVAPSNGGAGAVRRPISFSASGTGETIECDAAVAFGVDDVRITKVKVAPPRPGEVRLKVVANALCHTDLYTLEGSDPEGRFPCILGHEAGAIVESVGEGVTSVKPGDHVIPCYTPECRQPDCIFCASSKTNLCPRIRTTQGQGVMPDGTSRFAIASDGTPIHHFMGCSTFSEYTVVAEISCAKVDPRADLATVCLLGCGVTTGVGAVRKTTAVEPGSTVGVFGLGAVGLACVQAAKAAGARRIWAIDTNPDKFGAALEFGATDTLNPSECEKPVQQELVSRTTWGLDYTFDCTGNTAVMRAALEAAHRGWGTSCVIGVAAAGQEISTRPFQLVTGRRWVGTAFGGIKSRTEVPKLVNEYLDDKLPLAPYITHRFQGVGAIMDAIDAMHSGKVLRAVVTY</sequence>
<dbReference type="Gene3D" id="3.90.180.10">
    <property type="entry name" value="Medium-chain alcohol dehydrogenases, catalytic domain"/>
    <property type="match status" value="1"/>
</dbReference>
<dbReference type="FunFam" id="3.40.50.720:FF:000003">
    <property type="entry name" value="S-(hydroxymethyl)glutathione dehydrogenase"/>
    <property type="match status" value="1"/>
</dbReference>
<comment type="caution">
    <text evidence="8">The sequence shown here is derived from an EMBL/GenBank/DDBJ whole genome shotgun (WGS) entry which is preliminary data.</text>
</comment>
<dbReference type="Pfam" id="PF08240">
    <property type="entry name" value="ADH_N"/>
    <property type="match status" value="1"/>
</dbReference>
<reference evidence="9" key="1">
    <citation type="journal article" date="2015" name="PLoS Genet.">
        <title>Genome Sequence and Transcriptome Analyses of Chrysochromulina tobin: Metabolic Tools for Enhanced Algal Fitness in the Prominent Order Prymnesiales (Haptophyceae).</title>
        <authorList>
            <person name="Hovde B.T."/>
            <person name="Deodato C.R."/>
            <person name="Hunsperger H.M."/>
            <person name="Ryken S.A."/>
            <person name="Yost W."/>
            <person name="Jha R.K."/>
            <person name="Patterson J."/>
            <person name="Monnat R.J. Jr."/>
            <person name="Barlow S.B."/>
            <person name="Starkenburg S.R."/>
            <person name="Cattolico R.A."/>
        </authorList>
    </citation>
    <scope>NUCLEOTIDE SEQUENCE</scope>
    <source>
        <strain evidence="9">CCMP291</strain>
    </source>
</reference>
<accession>A0A0M0JNU8</accession>
<dbReference type="GO" id="GO:0005829">
    <property type="term" value="C:cytosol"/>
    <property type="evidence" value="ECO:0007669"/>
    <property type="project" value="TreeGrafter"/>
</dbReference>
<evidence type="ECO:0000259" key="6">
    <source>
        <dbReference type="Pfam" id="PF00107"/>
    </source>
</evidence>
<dbReference type="Proteomes" id="UP000037460">
    <property type="component" value="Unassembled WGS sequence"/>
</dbReference>
<evidence type="ECO:0000313" key="8">
    <source>
        <dbReference type="EMBL" id="KOO27952.1"/>
    </source>
</evidence>
<dbReference type="InterPro" id="IPR013154">
    <property type="entry name" value="ADH-like_N"/>
</dbReference>
<protein>
    <submittedName>
        <fullName evidence="8">S-glutathione dehydrogenase</fullName>
    </submittedName>
</protein>
<dbReference type="GO" id="GO:0008270">
    <property type="term" value="F:zinc ion binding"/>
    <property type="evidence" value="ECO:0007669"/>
    <property type="project" value="InterPro"/>
</dbReference>
<keyword evidence="5" id="KW-0520">NAD</keyword>
<dbReference type="InterPro" id="IPR011032">
    <property type="entry name" value="GroES-like_sf"/>
</dbReference>
<dbReference type="PANTHER" id="PTHR43880">
    <property type="entry name" value="ALCOHOL DEHYDROGENASE"/>
    <property type="match status" value="1"/>
</dbReference>
<feature type="domain" description="Alcohol dehydrogenase-like N-terminal" evidence="7">
    <location>
        <begin position="108"/>
        <end position="240"/>
    </location>
</feature>
<dbReference type="GO" id="GO:0046294">
    <property type="term" value="P:formaldehyde catabolic process"/>
    <property type="evidence" value="ECO:0007669"/>
    <property type="project" value="InterPro"/>
</dbReference>
<name>A0A0M0JNU8_9EUKA</name>
<evidence type="ECO:0000256" key="3">
    <source>
        <dbReference type="ARBA" id="ARBA00022833"/>
    </source>
</evidence>
<dbReference type="PANTHER" id="PTHR43880:SF12">
    <property type="entry name" value="ALCOHOL DEHYDROGENASE CLASS-3"/>
    <property type="match status" value="1"/>
</dbReference>
<evidence type="ECO:0000256" key="4">
    <source>
        <dbReference type="ARBA" id="ARBA00023002"/>
    </source>
</evidence>
<dbReference type="GO" id="GO:0051903">
    <property type="term" value="F:S-(hydroxymethyl)glutathione dehydrogenase [NAD(P)+] activity"/>
    <property type="evidence" value="ECO:0007669"/>
    <property type="project" value="InterPro"/>
</dbReference>
<dbReference type="InterPro" id="IPR013149">
    <property type="entry name" value="ADH-like_C"/>
</dbReference>
<evidence type="ECO:0000259" key="7">
    <source>
        <dbReference type="Pfam" id="PF08240"/>
    </source>
</evidence>
<gene>
    <name evidence="8" type="ORF">Ctob_003244</name>
</gene>
<dbReference type="CDD" id="cd08300">
    <property type="entry name" value="alcohol_DH_class_III"/>
    <property type="match status" value="1"/>
</dbReference>
<dbReference type="Gene3D" id="3.40.50.720">
    <property type="entry name" value="NAD(P)-binding Rossmann-like Domain"/>
    <property type="match status" value="1"/>
</dbReference>
<dbReference type="EMBL" id="JWZX01002640">
    <property type="protein sequence ID" value="KOO27952.1"/>
    <property type="molecule type" value="Genomic_DNA"/>
</dbReference>
<proteinExistence type="predicted"/>
<dbReference type="OrthoDB" id="417550at2759"/>
<evidence type="ECO:0000313" key="9">
    <source>
        <dbReference type="Proteomes" id="UP000037460"/>
    </source>
</evidence>
<dbReference type="SUPFAM" id="SSF50129">
    <property type="entry name" value="GroES-like"/>
    <property type="match status" value="1"/>
</dbReference>
<evidence type="ECO:0000256" key="5">
    <source>
        <dbReference type="ARBA" id="ARBA00023027"/>
    </source>
</evidence>
<dbReference type="Pfam" id="PF00107">
    <property type="entry name" value="ADH_zinc_N"/>
    <property type="match status" value="1"/>
</dbReference>
<keyword evidence="3" id="KW-0862">Zinc</keyword>
<organism evidence="8 9">
    <name type="scientific">Chrysochromulina tobinii</name>
    <dbReference type="NCBI Taxonomy" id="1460289"/>
    <lineage>
        <taxon>Eukaryota</taxon>
        <taxon>Haptista</taxon>
        <taxon>Haptophyta</taxon>
        <taxon>Prymnesiophyceae</taxon>
        <taxon>Prymnesiales</taxon>
        <taxon>Chrysochromulinaceae</taxon>
        <taxon>Chrysochromulina</taxon>
    </lineage>
</organism>